<dbReference type="GO" id="GO:0000287">
    <property type="term" value="F:magnesium ion binding"/>
    <property type="evidence" value="ECO:0007669"/>
    <property type="project" value="UniProtKB-UniRule"/>
</dbReference>
<dbReference type="InterPro" id="IPR015867">
    <property type="entry name" value="N-reg_PII/ATP_PRibTrfase_C"/>
</dbReference>
<dbReference type="Gene3D" id="3.30.70.120">
    <property type="match status" value="1"/>
</dbReference>
<keyword evidence="11" id="KW-0963">Cytoplasm</keyword>
<dbReference type="Gene3D" id="3.40.190.10">
    <property type="entry name" value="Periplasmic binding protein-like II"/>
    <property type="match status" value="2"/>
</dbReference>
<comment type="pathway">
    <text evidence="2 11">Amino-acid biosynthesis; L-histidine biosynthesis; L-histidine from 5-phospho-alpha-D-ribose 1-diphosphate: step 1/9.</text>
</comment>
<comment type="activity regulation">
    <text evidence="11">Feedback inhibited by histidine.</text>
</comment>
<evidence type="ECO:0000259" key="12">
    <source>
        <dbReference type="Pfam" id="PF01634"/>
    </source>
</evidence>
<dbReference type="Pfam" id="PF08029">
    <property type="entry name" value="HisG_C"/>
    <property type="match status" value="1"/>
</dbReference>
<evidence type="ECO:0000256" key="8">
    <source>
        <dbReference type="ARBA" id="ARBA00022679"/>
    </source>
</evidence>
<comment type="caution">
    <text evidence="15">The sequence shown here is derived from an EMBL/GenBank/DDBJ whole genome shotgun (WGS) entry which is preliminary data.</text>
</comment>
<comment type="similarity">
    <text evidence="3 11">Belongs to the ATP phosphoribosyltransferase family. Long subfamily.</text>
</comment>
<keyword evidence="7 11" id="KW-0328">Glycosyltransferase</keyword>
<dbReference type="EMBL" id="JANUAU010000005">
    <property type="protein sequence ID" value="MCS3677911.1"/>
    <property type="molecule type" value="Genomic_DNA"/>
</dbReference>
<comment type="subcellular location">
    <subcellularLocation>
        <location evidence="11">Cytoplasm</location>
    </subcellularLocation>
</comment>
<dbReference type="InterPro" id="IPR013820">
    <property type="entry name" value="ATP_PRibTrfase_cat"/>
</dbReference>
<evidence type="ECO:0000313" key="16">
    <source>
        <dbReference type="EMBL" id="MCS4121518.1"/>
    </source>
</evidence>
<dbReference type="GO" id="GO:0003879">
    <property type="term" value="F:ATP phosphoribosyltransferase activity"/>
    <property type="evidence" value="ECO:0007669"/>
    <property type="project" value="UniProtKB-UniRule"/>
</dbReference>
<keyword evidence="11" id="KW-0067">ATP-binding</keyword>
<comment type="catalytic activity">
    <reaction evidence="1 11">
        <text>1-(5-phospho-beta-D-ribosyl)-ATP + diphosphate = 5-phospho-alpha-D-ribose 1-diphosphate + ATP</text>
        <dbReference type="Rhea" id="RHEA:18473"/>
        <dbReference type="ChEBI" id="CHEBI:30616"/>
        <dbReference type="ChEBI" id="CHEBI:33019"/>
        <dbReference type="ChEBI" id="CHEBI:58017"/>
        <dbReference type="ChEBI" id="CHEBI:73183"/>
        <dbReference type="EC" id="2.4.2.17"/>
    </reaction>
</comment>
<dbReference type="GO" id="GO:0005737">
    <property type="term" value="C:cytoplasm"/>
    <property type="evidence" value="ECO:0007669"/>
    <property type="project" value="UniProtKB-SubCell"/>
</dbReference>
<evidence type="ECO:0000256" key="4">
    <source>
        <dbReference type="ARBA" id="ARBA00011946"/>
    </source>
</evidence>
<organism evidence="15 18">
    <name type="scientific">Salinibacter ruber</name>
    <dbReference type="NCBI Taxonomy" id="146919"/>
    <lineage>
        <taxon>Bacteria</taxon>
        <taxon>Pseudomonadati</taxon>
        <taxon>Rhodothermota</taxon>
        <taxon>Rhodothermia</taxon>
        <taxon>Rhodothermales</taxon>
        <taxon>Salinibacteraceae</taxon>
        <taxon>Salinibacter</taxon>
    </lineage>
</organism>
<name>A0A9X2R084_9BACT</name>
<dbReference type="NCBIfam" id="TIGR00070">
    <property type="entry name" value="hisG"/>
    <property type="match status" value="1"/>
</dbReference>
<proteinExistence type="inferred from homology"/>
<evidence type="ECO:0000256" key="7">
    <source>
        <dbReference type="ARBA" id="ARBA00022676"/>
    </source>
</evidence>
<dbReference type="HAMAP" id="MF_00079">
    <property type="entry name" value="HisG_Long"/>
    <property type="match status" value="1"/>
</dbReference>
<evidence type="ECO:0000256" key="9">
    <source>
        <dbReference type="ARBA" id="ARBA00023102"/>
    </source>
</evidence>
<dbReference type="EMBL" id="JANUBB010000008">
    <property type="protein sequence ID" value="MCS3952315.1"/>
    <property type="molecule type" value="Genomic_DNA"/>
</dbReference>
<feature type="domain" description="ATP phosphoribosyltransferase catalytic" evidence="12">
    <location>
        <begin position="49"/>
        <end position="203"/>
    </location>
</feature>
<keyword evidence="11" id="KW-0460">Magnesium</keyword>
<accession>A0A9X2R084</accession>
<evidence type="ECO:0000313" key="17">
    <source>
        <dbReference type="EMBL" id="MCS4156425.1"/>
    </source>
</evidence>
<dbReference type="Proteomes" id="UP001155144">
    <property type="component" value="Unassembled WGS sequence"/>
</dbReference>
<protein>
    <recommendedName>
        <fullName evidence="5 11">ATP phosphoribosyltransferase</fullName>
        <shortName evidence="11">ATP-PRT</shortName>
        <shortName evidence="11">ATP-PRTase</shortName>
        <ecNumber evidence="4 11">2.4.2.17</ecNumber>
    </recommendedName>
</protein>
<keyword evidence="11" id="KW-0547">Nucleotide-binding</keyword>
<comment type="cofactor">
    <cofactor evidence="11">
        <name>Mg(2+)</name>
        <dbReference type="ChEBI" id="CHEBI:18420"/>
    </cofactor>
</comment>
<dbReference type="NCBIfam" id="TIGR03455">
    <property type="entry name" value="HisG_C-term"/>
    <property type="match status" value="1"/>
</dbReference>
<dbReference type="GeneID" id="83727651"/>
<evidence type="ECO:0000313" key="18">
    <source>
        <dbReference type="Proteomes" id="UP001155010"/>
    </source>
</evidence>
<dbReference type="InterPro" id="IPR011322">
    <property type="entry name" value="N-reg_PII-like_a/b"/>
</dbReference>
<dbReference type="PANTHER" id="PTHR21403:SF8">
    <property type="entry name" value="ATP PHOSPHORIBOSYLTRANSFERASE"/>
    <property type="match status" value="1"/>
</dbReference>
<sequence>MLQIALPNKGALADGAVTLADEAGYNCRRRGRELSVRDPDYGVEFVFLRPRDIATYVSKGIIDLGVTGLDLTYDSGADVTHVLDLGFGAARFCYAAPKSSDLTPDAFTADTRIATSYDTLVRRDLEQRGVDARVISLDGAVEISIQLGVADVIADVVQTGRTIDEAGLATIGAPILNTEAVLVAQNGHTMEKDAAQHFAERVKGIIVAREYVVVEYDLPEEHLPEARKITPGIESPTVSPLNKDGWVAVKAMIERESVNAVMDDLTELDARGIIVTDIRTCRM</sequence>
<evidence type="ECO:0000256" key="5">
    <source>
        <dbReference type="ARBA" id="ARBA00020998"/>
    </source>
</evidence>
<reference evidence="15" key="1">
    <citation type="submission" date="2022-08" db="EMBL/GenBank/DDBJ databases">
        <title>Genomic Encyclopedia of Type Strains, Phase V (KMG-V): Genome sequencing to study the core and pangenomes of soil and plant-associated prokaryotes.</title>
        <authorList>
            <person name="Whitman W."/>
        </authorList>
    </citation>
    <scope>NUCLEOTIDE SEQUENCE</scope>
    <source>
        <strain evidence="14">0</strain>
        <strain evidence="15">SP2017</strain>
        <strain evidence="17">SP3002</strain>
        <strain evidence="16">SP3026</strain>
    </source>
</reference>
<dbReference type="AlphaFoldDB" id="A0A9X2R084"/>
<evidence type="ECO:0000256" key="10">
    <source>
        <dbReference type="ARBA" id="ARBA00024861"/>
    </source>
</evidence>
<dbReference type="PANTHER" id="PTHR21403">
    <property type="entry name" value="ATP PHOSPHORIBOSYLTRANSFERASE ATP-PRTASE"/>
    <property type="match status" value="1"/>
</dbReference>
<dbReference type="SUPFAM" id="SSF54913">
    <property type="entry name" value="GlnB-like"/>
    <property type="match status" value="1"/>
</dbReference>
<dbReference type="Proteomes" id="UP001155027">
    <property type="component" value="Unassembled WGS sequence"/>
</dbReference>
<feature type="domain" description="Histidine biosynthesis HisG C-terminal" evidence="13">
    <location>
        <begin position="208"/>
        <end position="279"/>
    </location>
</feature>
<evidence type="ECO:0000256" key="2">
    <source>
        <dbReference type="ARBA" id="ARBA00004667"/>
    </source>
</evidence>
<dbReference type="Proteomes" id="UP001155110">
    <property type="component" value="Unassembled WGS sequence"/>
</dbReference>
<dbReference type="GO" id="GO:0005524">
    <property type="term" value="F:ATP binding"/>
    <property type="evidence" value="ECO:0007669"/>
    <property type="project" value="UniProtKB-KW"/>
</dbReference>
<evidence type="ECO:0000256" key="3">
    <source>
        <dbReference type="ARBA" id="ARBA00007955"/>
    </source>
</evidence>
<dbReference type="Pfam" id="PF01634">
    <property type="entry name" value="HisG"/>
    <property type="match status" value="1"/>
</dbReference>
<dbReference type="Proteomes" id="UP001155010">
    <property type="component" value="Unassembled WGS sequence"/>
</dbReference>
<dbReference type="InterPro" id="IPR020621">
    <property type="entry name" value="ATP-PRT_HisG_long"/>
</dbReference>
<evidence type="ECO:0000256" key="11">
    <source>
        <dbReference type="HAMAP-Rule" id="MF_00079"/>
    </source>
</evidence>
<keyword evidence="8 11" id="KW-0808">Transferase</keyword>
<keyword evidence="11" id="KW-0479">Metal-binding</keyword>
<dbReference type="EMBL" id="JANTZM010000001">
    <property type="protein sequence ID" value="MCS4156425.1"/>
    <property type="molecule type" value="Genomic_DNA"/>
</dbReference>
<dbReference type="SMR" id="A0A9X2R084"/>
<keyword evidence="6 11" id="KW-0028">Amino-acid biosynthesis</keyword>
<dbReference type="InterPro" id="IPR001348">
    <property type="entry name" value="ATP_PRibTrfase_HisG"/>
</dbReference>
<evidence type="ECO:0000313" key="15">
    <source>
        <dbReference type="EMBL" id="MCS3952315.1"/>
    </source>
</evidence>
<dbReference type="CDD" id="cd13591">
    <property type="entry name" value="PBP2_HisGL1"/>
    <property type="match status" value="1"/>
</dbReference>
<comment type="function">
    <text evidence="10 11">Catalyzes the condensation of ATP and 5-phosphoribose 1-diphosphate to form N'-(5'-phosphoribosyl)-ATP (PR-ATP). Has a crucial role in the pathway because the rate of histidine biosynthesis seems to be controlled primarily by regulation of HisG enzymatic activity.</text>
</comment>
<dbReference type="SUPFAM" id="SSF53850">
    <property type="entry name" value="Periplasmic binding protein-like II"/>
    <property type="match status" value="1"/>
</dbReference>
<dbReference type="RefSeq" id="WP_011403496.1">
    <property type="nucleotide sequence ID" value="NZ_CALTRV010000015.1"/>
</dbReference>
<keyword evidence="9 11" id="KW-0368">Histidine biosynthesis</keyword>
<dbReference type="InterPro" id="IPR013115">
    <property type="entry name" value="HisG_C"/>
</dbReference>
<dbReference type="EMBL" id="JANUBL010000003">
    <property type="protein sequence ID" value="MCS4121518.1"/>
    <property type="molecule type" value="Genomic_DNA"/>
</dbReference>
<dbReference type="PROSITE" id="PS01316">
    <property type="entry name" value="ATP_P_PHORIBOSYLTR"/>
    <property type="match status" value="1"/>
</dbReference>
<gene>
    <name evidence="11" type="primary">hisG</name>
    <name evidence="16" type="ORF">GGP45_001871</name>
    <name evidence="14" type="ORF">GGP71_001839</name>
    <name evidence="15" type="ORF">GGP83_002278</name>
    <name evidence="17" type="ORF">GGP99_000356</name>
</gene>
<dbReference type="GO" id="GO:0000105">
    <property type="term" value="P:L-histidine biosynthetic process"/>
    <property type="evidence" value="ECO:0007669"/>
    <property type="project" value="UniProtKB-UniRule"/>
</dbReference>
<evidence type="ECO:0000256" key="1">
    <source>
        <dbReference type="ARBA" id="ARBA00000915"/>
    </source>
</evidence>
<dbReference type="InterPro" id="IPR018198">
    <property type="entry name" value="ATP_PRibTrfase_CS"/>
</dbReference>
<dbReference type="EC" id="2.4.2.17" evidence="4 11"/>
<evidence type="ECO:0000256" key="6">
    <source>
        <dbReference type="ARBA" id="ARBA00022605"/>
    </source>
</evidence>
<evidence type="ECO:0000313" key="14">
    <source>
        <dbReference type="EMBL" id="MCS3677911.1"/>
    </source>
</evidence>
<evidence type="ECO:0000259" key="13">
    <source>
        <dbReference type="Pfam" id="PF08029"/>
    </source>
</evidence>